<reference evidence="3" key="1">
    <citation type="journal article" date="2020" name="Stud. Mycol.">
        <title>101 Dothideomycetes genomes: a test case for predicting lifestyles and emergence of pathogens.</title>
        <authorList>
            <person name="Haridas S."/>
            <person name="Albert R."/>
            <person name="Binder M."/>
            <person name="Bloem J."/>
            <person name="Labutti K."/>
            <person name="Salamov A."/>
            <person name="Andreopoulos B."/>
            <person name="Baker S."/>
            <person name="Barry K."/>
            <person name="Bills G."/>
            <person name="Bluhm B."/>
            <person name="Cannon C."/>
            <person name="Castanera R."/>
            <person name="Culley D."/>
            <person name="Daum C."/>
            <person name="Ezra D."/>
            <person name="Gonzalez J."/>
            <person name="Henrissat B."/>
            <person name="Kuo A."/>
            <person name="Liang C."/>
            <person name="Lipzen A."/>
            <person name="Lutzoni F."/>
            <person name="Magnuson J."/>
            <person name="Mondo S."/>
            <person name="Nolan M."/>
            <person name="Ohm R."/>
            <person name="Pangilinan J."/>
            <person name="Park H.-J."/>
            <person name="Ramirez L."/>
            <person name="Alfaro M."/>
            <person name="Sun H."/>
            <person name="Tritt A."/>
            <person name="Yoshinaga Y."/>
            <person name="Zwiers L.-H."/>
            <person name="Turgeon B."/>
            <person name="Goodwin S."/>
            <person name="Spatafora J."/>
            <person name="Crous P."/>
            <person name="Grigoriev I."/>
        </authorList>
    </citation>
    <scope>NUCLEOTIDE SEQUENCE</scope>
    <source>
        <strain evidence="3">CBS 101060</strain>
    </source>
</reference>
<sequence>MFLFKGSPSPRSRQSSIDTPPLDDSISESSSAKQPSETTSIEVADLPARGERLPHGKRGSVFTLRSRSNTTASTNSSFLSFSSTMTPPEMFSRRSSQDLKVINDVHSVFDVKSGKSKGFFLKGRSKRRESGRLNYSPSMDFASARDSHKTHDSFTMLAQIPDVPFVEPDCKWAVSSSYHRVNHVEVQHRKSYISAPFDFQHLTHTQKDQLPALFESNDNQLVNEYWTVRASQVPSRELHGIRAENIRPGPLQSPPKLRSKLSKDLRFASHPSQDPSIAIRRNRSIESFSQPLSRARSPTVTSIPVTPPPRMSSRMAVSRIEDVSPKSSTSSAHVIAAIIPGNIDRSVVCPWESIDSLDDITPSSEQRTNVIQSSSQILHAVTTPDDTAVPALSPEFTPDLDHIPEEPDGYFPSWKEAPLIDRSASEARLRRSAILAVPARSASRPSPYFPKVVTPTNLGTRPTSRPASCMSDTLGLGSPFGSPPLASPDIDSARDSKCWSPREDLDPCWEDVIDFACENAWDAESELDKGRQTETEEALVRNEQQLAPWSTSAGELQQNNTECGYRPEILKHTGMKPRNVPAALRPSLLVPSHLAVPEMDLPSAHSVSTASDSAVTPVDGFPLGPSDRMKHYSNGVFAEGLVSTPSLLVPNDFRYQMMREEMYNELSDYESSDRHYPLVDSIPGSKRSSTTRLSKTSSNDSSVRSGPNSLVLSIRQSASSSGSLPELVYSRRNVHGSTVVEQLVEQVASISPRLPSNDSSKDGFMLSNDSSQIPTQEYDDTDTSGTPTPPASAQNVPQSAVIHHERSASESAAKLLFDAPKSAPLPEEPPALPSRHRSQSLSAKRASKATYTLSLFPTPPKPRKIVN</sequence>
<evidence type="ECO:0000259" key="2">
    <source>
        <dbReference type="PROSITE" id="PS50108"/>
    </source>
</evidence>
<dbReference type="InterPro" id="IPR000095">
    <property type="entry name" value="CRIB_dom"/>
</dbReference>
<gene>
    <name evidence="3" type="ORF">M501DRAFT_1055576</name>
</gene>
<keyword evidence="4" id="KW-1185">Reference proteome</keyword>
<evidence type="ECO:0000313" key="3">
    <source>
        <dbReference type="EMBL" id="KAF2841446.1"/>
    </source>
</evidence>
<feature type="domain" description="CRIB" evidence="2">
    <location>
        <begin position="193"/>
        <end position="206"/>
    </location>
</feature>
<name>A0A9P4SEP4_9PEZI</name>
<dbReference type="Proteomes" id="UP000799429">
    <property type="component" value="Unassembled WGS sequence"/>
</dbReference>
<feature type="region of interest" description="Disordered" evidence="1">
    <location>
        <begin position="751"/>
        <end position="867"/>
    </location>
</feature>
<evidence type="ECO:0000256" key="1">
    <source>
        <dbReference type="SAM" id="MobiDB-lite"/>
    </source>
</evidence>
<dbReference type="AlphaFoldDB" id="A0A9P4SEP4"/>
<feature type="compositionally biased region" description="Low complexity" evidence="1">
    <location>
        <begin position="685"/>
        <end position="698"/>
    </location>
</feature>
<feature type="compositionally biased region" description="Polar residues" evidence="1">
    <location>
        <begin position="699"/>
        <end position="709"/>
    </location>
</feature>
<feature type="compositionally biased region" description="Low complexity" evidence="1">
    <location>
        <begin position="63"/>
        <end position="80"/>
    </location>
</feature>
<dbReference type="OrthoDB" id="24581at2759"/>
<proteinExistence type="predicted"/>
<feature type="region of interest" description="Disordered" evidence="1">
    <location>
        <begin position="1"/>
        <end position="80"/>
    </location>
</feature>
<dbReference type="EMBL" id="MU006091">
    <property type="protein sequence ID" value="KAF2841446.1"/>
    <property type="molecule type" value="Genomic_DNA"/>
</dbReference>
<accession>A0A9P4SEP4</accession>
<feature type="region of interest" description="Disordered" evidence="1">
    <location>
        <begin position="289"/>
        <end position="312"/>
    </location>
</feature>
<feature type="compositionally biased region" description="Polar residues" evidence="1">
    <location>
        <begin position="27"/>
        <end position="41"/>
    </location>
</feature>
<evidence type="ECO:0000313" key="4">
    <source>
        <dbReference type="Proteomes" id="UP000799429"/>
    </source>
</evidence>
<dbReference type="PROSITE" id="PS50108">
    <property type="entry name" value="CRIB"/>
    <property type="match status" value="1"/>
</dbReference>
<protein>
    <recommendedName>
        <fullName evidence="2">CRIB domain-containing protein</fullName>
    </recommendedName>
</protein>
<feature type="compositionally biased region" description="Polar residues" evidence="1">
    <location>
        <begin position="9"/>
        <end position="18"/>
    </location>
</feature>
<comment type="caution">
    <text evidence="3">The sequence shown here is derived from an EMBL/GenBank/DDBJ whole genome shotgun (WGS) entry which is preliminary data.</text>
</comment>
<feature type="region of interest" description="Disordered" evidence="1">
    <location>
        <begin position="674"/>
        <end position="709"/>
    </location>
</feature>
<organism evidence="3 4">
    <name type="scientific">Patellaria atrata CBS 101060</name>
    <dbReference type="NCBI Taxonomy" id="1346257"/>
    <lineage>
        <taxon>Eukaryota</taxon>
        <taxon>Fungi</taxon>
        <taxon>Dikarya</taxon>
        <taxon>Ascomycota</taxon>
        <taxon>Pezizomycotina</taxon>
        <taxon>Dothideomycetes</taxon>
        <taxon>Dothideomycetes incertae sedis</taxon>
        <taxon>Patellariales</taxon>
        <taxon>Patellariaceae</taxon>
        <taxon>Patellaria</taxon>
    </lineage>
</organism>